<comment type="caution">
    <text evidence="5">The sequence shown here is derived from an EMBL/GenBank/DDBJ whole genome shotgun (WGS) entry which is preliminary data.</text>
</comment>
<dbReference type="VEuPathDB" id="MicrosporidiaDB:NEDG_00730"/>
<dbReference type="AlphaFoldDB" id="A0A177ECD3"/>
<evidence type="ECO:0000313" key="5">
    <source>
        <dbReference type="EMBL" id="OAG29597.1"/>
    </source>
</evidence>
<evidence type="ECO:0000313" key="6">
    <source>
        <dbReference type="Proteomes" id="UP000185944"/>
    </source>
</evidence>
<evidence type="ECO:0000256" key="1">
    <source>
        <dbReference type="ARBA" id="ARBA00004123"/>
    </source>
</evidence>
<dbReference type="RefSeq" id="XP_067544245.1">
    <property type="nucleotide sequence ID" value="XM_067688148.1"/>
</dbReference>
<accession>A0A177ECD3</accession>
<evidence type="ECO:0000256" key="3">
    <source>
        <dbReference type="ARBA" id="ARBA00023242"/>
    </source>
</evidence>
<comment type="subcellular location">
    <subcellularLocation>
        <location evidence="1">Nucleus</location>
    </subcellularLocation>
</comment>
<dbReference type="STRING" id="1805483.A0A177ECD3"/>
<feature type="transmembrane region" description="Helical" evidence="4">
    <location>
        <begin position="150"/>
        <end position="169"/>
    </location>
</feature>
<dbReference type="GO" id="GO:0005654">
    <property type="term" value="C:nucleoplasm"/>
    <property type="evidence" value="ECO:0007669"/>
    <property type="project" value="TreeGrafter"/>
</dbReference>
<evidence type="ECO:0000256" key="2">
    <source>
        <dbReference type="ARBA" id="ARBA00005907"/>
    </source>
</evidence>
<dbReference type="PANTHER" id="PTHR12687:SF4">
    <property type="entry name" value="NUCLEOLAR COMPLEX PROTEIN 2 HOMOLOG"/>
    <property type="match status" value="1"/>
</dbReference>
<dbReference type="GO" id="GO:0005730">
    <property type="term" value="C:nucleolus"/>
    <property type="evidence" value="ECO:0007669"/>
    <property type="project" value="TreeGrafter"/>
</dbReference>
<evidence type="ECO:0000256" key="4">
    <source>
        <dbReference type="SAM" id="Phobius"/>
    </source>
</evidence>
<keyword evidence="3" id="KW-0539">Nucleus</keyword>
<dbReference type="GO" id="GO:0030690">
    <property type="term" value="C:Noc1p-Noc2p complex"/>
    <property type="evidence" value="ECO:0007669"/>
    <property type="project" value="TreeGrafter"/>
</dbReference>
<proteinExistence type="inferred from homology"/>
<keyword evidence="4" id="KW-0472">Membrane</keyword>
<dbReference type="GO" id="GO:0030691">
    <property type="term" value="C:Noc2p-Noc3p complex"/>
    <property type="evidence" value="ECO:0007669"/>
    <property type="project" value="TreeGrafter"/>
</dbReference>
<name>A0A177ECD3_9MICR</name>
<dbReference type="EMBL" id="LTDL01000040">
    <property type="protein sequence ID" value="OAG29597.1"/>
    <property type="molecule type" value="Genomic_DNA"/>
</dbReference>
<dbReference type="GO" id="GO:0042273">
    <property type="term" value="P:ribosomal large subunit biogenesis"/>
    <property type="evidence" value="ECO:0007669"/>
    <property type="project" value="TreeGrafter"/>
</dbReference>
<dbReference type="PANTHER" id="PTHR12687">
    <property type="entry name" value="NUCLEOLAR COMPLEX 2 AND RAD4-RELATED"/>
    <property type="match status" value="1"/>
</dbReference>
<protein>
    <submittedName>
        <fullName evidence="5">Uncharacterized protein</fullName>
    </submittedName>
</protein>
<dbReference type="InterPro" id="IPR005343">
    <property type="entry name" value="Noc2"/>
</dbReference>
<organism evidence="5 6">
    <name type="scientific">Nematocida displodere</name>
    <dbReference type="NCBI Taxonomy" id="1805483"/>
    <lineage>
        <taxon>Eukaryota</taxon>
        <taxon>Fungi</taxon>
        <taxon>Fungi incertae sedis</taxon>
        <taxon>Microsporidia</taxon>
        <taxon>Nematocida</taxon>
    </lineage>
</organism>
<keyword evidence="6" id="KW-1185">Reference proteome</keyword>
<dbReference type="Pfam" id="PF03715">
    <property type="entry name" value="Noc2"/>
    <property type="match status" value="1"/>
</dbReference>
<gene>
    <name evidence="5" type="ORF">NEDG_00730</name>
</gene>
<dbReference type="OrthoDB" id="10266662at2759"/>
<keyword evidence="4" id="KW-0812">Transmembrane</keyword>
<dbReference type="GeneID" id="93647080"/>
<dbReference type="Proteomes" id="UP000185944">
    <property type="component" value="Unassembled WGS sequence"/>
</dbReference>
<keyword evidence="4" id="KW-1133">Transmembrane helix</keyword>
<sequence length="302" mass="35019">MSTQEELTVGRIAQQIVDLEMNLKTDVEARTEPLRTEIFKRHSDINIFFEDIHTTVKEISELIESYEDTKKADKERVLKRVTYKKIELLIDAVIYQERRKKDGLLRARQEYTKNIREYNKALIGCAGKLLDIAKTSTAHFPFVIGMVRHLQLLAVTFDCFIPVAFYLLYMMNQMDKQSPSSVPLLPVPENALKVQEKYVTSRIYREYVFSNCLDLLLSNLKMHSNSLGFPEYSNFIGSELRRFRNSKNKSAPWINTKIEGIARGIKEHSERIEQLRAGLTVMDEQAIERLEAMIPPLQIGLE</sequence>
<reference evidence="5 6" key="1">
    <citation type="submission" date="2016-02" db="EMBL/GenBank/DDBJ databases">
        <title>Discovery of a natural microsporidian pathogen with a broad tissue tropism in Caenorhabditis elegans.</title>
        <authorList>
            <person name="Luallen R.J."/>
            <person name="Reinke A.W."/>
            <person name="Tong L."/>
            <person name="Botts M.R."/>
            <person name="Felix M.-A."/>
            <person name="Troemel E.R."/>
        </authorList>
    </citation>
    <scope>NUCLEOTIDE SEQUENCE [LARGE SCALE GENOMIC DNA]</scope>
    <source>
        <strain evidence="5 6">JUm2807</strain>
    </source>
</reference>
<comment type="similarity">
    <text evidence="2">Belongs to the NOC2 family.</text>
</comment>